<dbReference type="Proteomes" id="UP000238823">
    <property type="component" value="Unassembled WGS sequence"/>
</dbReference>
<dbReference type="GO" id="GO:0043876">
    <property type="term" value="F:D-threonine aldolase activity"/>
    <property type="evidence" value="ECO:0007669"/>
    <property type="project" value="UniProtKB-EC"/>
</dbReference>
<dbReference type="GO" id="GO:0036088">
    <property type="term" value="P:D-serine catabolic process"/>
    <property type="evidence" value="ECO:0007669"/>
    <property type="project" value="TreeGrafter"/>
</dbReference>
<name>A0A2S9YPF8_9BACT</name>
<dbReference type="AlphaFoldDB" id="A0A2S9YPF8"/>
<accession>A0A2S9YPF8</accession>
<dbReference type="OrthoDB" id="9811417at2"/>
<keyword evidence="2 4" id="KW-0456">Lyase</keyword>
<dbReference type="GO" id="GO:0008721">
    <property type="term" value="F:D-serine ammonia-lyase activity"/>
    <property type="evidence" value="ECO:0007669"/>
    <property type="project" value="TreeGrafter"/>
</dbReference>
<dbReference type="SMART" id="SM01119">
    <property type="entry name" value="D-ser_dehydrat"/>
    <property type="match status" value="1"/>
</dbReference>
<dbReference type="SUPFAM" id="SSF51419">
    <property type="entry name" value="PLP-binding barrel"/>
    <property type="match status" value="1"/>
</dbReference>
<feature type="domain" description="D-serine dehydratase-like" evidence="3">
    <location>
        <begin position="291"/>
        <end position="380"/>
    </location>
</feature>
<dbReference type="InterPro" id="IPR001608">
    <property type="entry name" value="Ala_racemase_N"/>
</dbReference>
<protein>
    <submittedName>
        <fullName evidence="4">D-threonine aldolase</fullName>
        <ecNumber evidence="4">4.1.2.42</ecNumber>
    </submittedName>
</protein>
<comment type="similarity">
    <text evidence="1">Belongs to the DSD1 family.</text>
</comment>
<evidence type="ECO:0000313" key="4">
    <source>
        <dbReference type="EMBL" id="PRQ06974.1"/>
    </source>
</evidence>
<dbReference type="InterPro" id="IPR051466">
    <property type="entry name" value="D-amino_acid_metab_enzyme"/>
</dbReference>
<evidence type="ECO:0000256" key="1">
    <source>
        <dbReference type="ARBA" id="ARBA00005323"/>
    </source>
</evidence>
<dbReference type="Pfam" id="PF14031">
    <property type="entry name" value="D-ser_dehydrat"/>
    <property type="match status" value="1"/>
</dbReference>
<dbReference type="InterPro" id="IPR042208">
    <property type="entry name" value="D-ser_dehydrat-like_sf"/>
</dbReference>
<gene>
    <name evidence="4" type="ORF">ENSA7_33080</name>
</gene>
<proteinExistence type="inferred from homology"/>
<dbReference type="Gene3D" id="2.40.37.20">
    <property type="entry name" value="D-serine dehydratase-like domain"/>
    <property type="match status" value="1"/>
</dbReference>
<comment type="caution">
    <text evidence="4">The sequence shown here is derived from an EMBL/GenBank/DDBJ whole genome shotgun (WGS) entry which is preliminary data.</text>
</comment>
<dbReference type="EMBL" id="PVNL01000062">
    <property type="protein sequence ID" value="PRQ06974.1"/>
    <property type="molecule type" value="Genomic_DNA"/>
</dbReference>
<dbReference type="PANTHER" id="PTHR28004:SF2">
    <property type="entry name" value="D-SERINE DEHYDRATASE"/>
    <property type="match status" value="1"/>
</dbReference>
<dbReference type="PANTHER" id="PTHR28004">
    <property type="entry name" value="ZGC:162816-RELATED"/>
    <property type="match status" value="1"/>
</dbReference>
<dbReference type="Gene3D" id="3.20.20.10">
    <property type="entry name" value="Alanine racemase"/>
    <property type="match status" value="1"/>
</dbReference>
<evidence type="ECO:0000259" key="3">
    <source>
        <dbReference type="SMART" id="SM01119"/>
    </source>
</evidence>
<reference evidence="4 5" key="1">
    <citation type="submission" date="2018-03" db="EMBL/GenBank/DDBJ databases">
        <title>Draft Genome Sequences of the Obligatory Marine Myxobacteria Enhygromyxa salina SWB007.</title>
        <authorList>
            <person name="Poehlein A."/>
            <person name="Moghaddam J.A."/>
            <person name="Harms H."/>
            <person name="Alanjari M."/>
            <person name="Koenig G.M."/>
            <person name="Daniel R."/>
            <person name="Schaeberle T.F."/>
        </authorList>
    </citation>
    <scope>NUCLEOTIDE SEQUENCE [LARGE SCALE GENOMIC DNA]</scope>
    <source>
        <strain evidence="4 5">SWB007</strain>
    </source>
</reference>
<dbReference type="EC" id="4.1.2.42" evidence="4"/>
<evidence type="ECO:0000313" key="5">
    <source>
        <dbReference type="Proteomes" id="UP000238823"/>
    </source>
</evidence>
<evidence type="ECO:0000256" key="2">
    <source>
        <dbReference type="ARBA" id="ARBA00023239"/>
    </source>
</evidence>
<sequence length="411" mass="43435">MGFYPTASGPAKVAPMTGQRLSEVLDGALAPCLDQLLTPALVIDLDAVQANIAATIARVGGEDRWRPHLKTSKQAVIIDLMLDAGLRHFKVATCDELGLLLRTAGSRAVDVLFCYPAQRASLTAVLALARAHAHARVLVLADSPAHLDAIAAWSRALGHTSPLPVMLDVDLGMHRTGSIPAEWRERPSVPEPLVLAGLHGYDGHLTWAQREQAQLGYDALVELATALCSGPAAPAPSTLELVTSGTHSYAHALDHPGLRAGAWRHSVSPGTIVLSDRRSHAAERDIGLRQAAFVATRVISAGPDRVTLDAGSKAIAPDVSPPSCAIVDHGELEPQRASEEHLPCRVQPGAASPELGRLLWLIPEHVCTTVNLYREAVWIRGGRYVGVGPVGASGHGCGLPDTSLVKPPREG</sequence>
<dbReference type="InterPro" id="IPR026956">
    <property type="entry name" value="D-ser_dehydrat-like_dom"/>
</dbReference>
<organism evidence="4 5">
    <name type="scientific">Enhygromyxa salina</name>
    <dbReference type="NCBI Taxonomy" id="215803"/>
    <lineage>
        <taxon>Bacteria</taxon>
        <taxon>Pseudomonadati</taxon>
        <taxon>Myxococcota</taxon>
        <taxon>Polyangia</taxon>
        <taxon>Nannocystales</taxon>
        <taxon>Nannocystaceae</taxon>
        <taxon>Enhygromyxa</taxon>
    </lineage>
</organism>
<dbReference type="Pfam" id="PF01168">
    <property type="entry name" value="Ala_racemase_N"/>
    <property type="match status" value="1"/>
</dbReference>
<dbReference type="InterPro" id="IPR029066">
    <property type="entry name" value="PLP-binding_barrel"/>
</dbReference>